<organism evidence="1 2">
    <name type="scientific">Caldicellulosiruptor bescii</name>
    <name type="common">Anaerocellum thermophilum</name>
    <dbReference type="NCBI Taxonomy" id="31899"/>
    <lineage>
        <taxon>Bacteria</taxon>
        <taxon>Bacillati</taxon>
        <taxon>Bacillota</taxon>
        <taxon>Bacillota incertae sedis</taxon>
        <taxon>Caldicellulosiruptorales</taxon>
        <taxon>Caldicellulosiruptoraceae</taxon>
        <taxon>Caldicellulosiruptor</taxon>
    </lineage>
</organism>
<dbReference type="Proteomes" id="UP000196803">
    <property type="component" value="Unassembled WGS sequence"/>
</dbReference>
<dbReference type="GeneID" id="31773671"/>
<protein>
    <submittedName>
        <fullName evidence="1">Uncharacterized protein</fullName>
    </submittedName>
</protein>
<evidence type="ECO:0000313" key="1">
    <source>
        <dbReference type="EMBL" id="SMR91931.1"/>
    </source>
</evidence>
<comment type="caution">
    <text evidence="1">The sequence shown here is derived from an EMBL/GenBank/DDBJ whole genome shotgun (WGS) entry which is preliminary data.</text>
</comment>
<keyword evidence="2" id="KW-1185">Reference proteome</keyword>
<gene>
    <name evidence="1" type="ORF">SAMN05216240_0727</name>
</gene>
<proteinExistence type="predicted"/>
<accession>A0ABY1S6R7</accession>
<evidence type="ECO:0000313" key="2">
    <source>
        <dbReference type="Proteomes" id="UP000196803"/>
    </source>
</evidence>
<dbReference type="RefSeq" id="WP_013402175.1">
    <property type="nucleotide sequence ID" value="NZ_FUZJ01000001.1"/>
</dbReference>
<sequence length="147" mass="17246">MLHKLNKIVYVENYESDYVYAHPSLIDDLDEILSESGKETDFGKQFRKKIIFLENLKKNCIQQKSFERLSKHGYLYSLRVMGVHNIRILFAFFALQGKEIVILLNAFPEKSKSTKNNPKSYSYAIEKAEERIEELKSVYEDLQLITS</sequence>
<dbReference type="EMBL" id="FXXC01000001">
    <property type="protein sequence ID" value="SMR91931.1"/>
    <property type="molecule type" value="Genomic_DNA"/>
</dbReference>
<reference evidence="1 2" key="1">
    <citation type="submission" date="2017-05" db="EMBL/GenBank/DDBJ databases">
        <authorList>
            <person name="Varghese N."/>
            <person name="Submissions S."/>
        </authorList>
    </citation>
    <scope>NUCLEOTIDE SEQUENCE [LARGE SCALE GENOMIC DNA]</scope>
    <source>
        <strain evidence="1 2">MACB1020</strain>
    </source>
</reference>
<name>A0ABY1S6R7_CALBS</name>